<proteinExistence type="predicted"/>
<evidence type="ECO:0000313" key="2">
    <source>
        <dbReference type="Proteomes" id="UP001596996"/>
    </source>
</evidence>
<protein>
    <submittedName>
        <fullName evidence="1">Uncharacterized protein</fullName>
    </submittedName>
</protein>
<keyword evidence="2" id="KW-1185">Reference proteome</keyword>
<accession>A0ABW3I9R5</accession>
<dbReference type="Proteomes" id="UP001596996">
    <property type="component" value="Unassembled WGS sequence"/>
</dbReference>
<dbReference type="RefSeq" id="WP_380820544.1">
    <property type="nucleotide sequence ID" value="NZ_JBHTJN010000011.1"/>
</dbReference>
<name>A0ABW3I9R5_9PAST</name>
<reference evidence="2" key="1">
    <citation type="journal article" date="2019" name="Int. J. Syst. Evol. Microbiol.">
        <title>The Global Catalogue of Microorganisms (GCM) 10K type strain sequencing project: providing services to taxonomists for standard genome sequencing and annotation.</title>
        <authorList>
            <consortium name="The Broad Institute Genomics Platform"/>
            <consortium name="The Broad Institute Genome Sequencing Center for Infectious Disease"/>
            <person name="Wu L."/>
            <person name="Ma J."/>
        </authorList>
    </citation>
    <scope>NUCLEOTIDE SEQUENCE [LARGE SCALE GENOMIC DNA]</scope>
    <source>
        <strain evidence="2">CCUG 61707</strain>
    </source>
</reference>
<sequence length="68" mass="8168">MKKTEGFDIPSHKPFTIIHPDEKPYITLKFTCDLRYAFILQQEIMDTYLTRLPIELEKQNKLKIKEKV</sequence>
<dbReference type="EMBL" id="JBHTJN010000011">
    <property type="protein sequence ID" value="MFD0966386.1"/>
    <property type="molecule type" value="Genomic_DNA"/>
</dbReference>
<organism evidence="1 2">
    <name type="scientific">Seminibacterium arietis</name>
    <dbReference type="NCBI Taxonomy" id="1173502"/>
    <lineage>
        <taxon>Bacteria</taxon>
        <taxon>Pseudomonadati</taxon>
        <taxon>Pseudomonadota</taxon>
        <taxon>Gammaproteobacteria</taxon>
        <taxon>Pasteurellales</taxon>
        <taxon>Pasteurellaceae</taxon>
        <taxon>Seminibacterium</taxon>
    </lineage>
</organism>
<comment type="caution">
    <text evidence="1">The sequence shown here is derived from an EMBL/GenBank/DDBJ whole genome shotgun (WGS) entry which is preliminary data.</text>
</comment>
<evidence type="ECO:0000313" key="1">
    <source>
        <dbReference type="EMBL" id="MFD0966386.1"/>
    </source>
</evidence>
<gene>
    <name evidence="1" type="ORF">ACFQ02_05940</name>
</gene>